<dbReference type="OrthoDB" id="3504495at2"/>
<dbReference type="Pfam" id="PF13560">
    <property type="entry name" value="HTH_31"/>
    <property type="match status" value="1"/>
</dbReference>
<proteinExistence type="predicted"/>
<evidence type="ECO:0000259" key="1">
    <source>
        <dbReference type="PROSITE" id="PS50943"/>
    </source>
</evidence>
<name>A0A1G7QM56_9ACTN</name>
<dbReference type="RefSeq" id="WP_093166988.1">
    <property type="nucleotide sequence ID" value="NZ_FNCN01000001.1"/>
</dbReference>
<reference evidence="2 3" key="1">
    <citation type="submission" date="2016-10" db="EMBL/GenBank/DDBJ databases">
        <authorList>
            <person name="de Groot N.N."/>
        </authorList>
    </citation>
    <scope>NUCLEOTIDE SEQUENCE [LARGE SCALE GENOMIC DNA]</scope>
    <source>
        <strain evidence="2 3">CPCC 201354</strain>
    </source>
</reference>
<dbReference type="GO" id="GO:0003677">
    <property type="term" value="F:DNA binding"/>
    <property type="evidence" value="ECO:0007669"/>
    <property type="project" value="InterPro"/>
</dbReference>
<gene>
    <name evidence="2" type="ORF">SAMN05421505_10141</name>
</gene>
<dbReference type="EMBL" id="FNCN01000001">
    <property type="protein sequence ID" value="SDF99572.1"/>
    <property type="molecule type" value="Genomic_DNA"/>
</dbReference>
<dbReference type="CDD" id="cd00093">
    <property type="entry name" value="HTH_XRE"/>
    <property type="match status" value="1"/>
</dbReference>
<evidence type="ECO:0000313" key="3">
    <source>
        <dbReference type="Proteomes" id="UP000198923"/>
    </source>
</evidence>
<feature type="domain" description="HTH cro/C1-type" evidence="1">
    <location>
        <begin position="12"/>
        <end position="67"/>
    </location>
</feature>
<dbReference type="STRING" id="504805.SAMN05421505_10141"/>
<evidence type="ECO:0000313" key="2">
    <source>
        <dbReference type="EMBL" id="SDF99572.1"/>
    </source>
</evidence>
<protein>
    <submittedName>
        <fullName evidence="2">Helix-turn-helix domain-containing protein</fullName>
    </submittedName>
</protein>
<dbReference type="PROSITE" id="PS50943">
    <property type="entry name" value="HTH_CROC1"/>
    <property type="match status" value="1"/>
</dbReference>
<dbReference type="SMART" id="SM00530">
    <property type="entry name" value="HTH_XRE"/>
    <property type="match status" value="1"/>
</dbReference>
<dbReference type="Gene3D" id="1.10.260.40">
    <property type="entry name" value="lambda repressor-like DNA-binding domains"/>
    <property type="match status" value="1"/>
</dbReference>
<dbReference type="AlphaFoldDB" id="A0A1G7QM56"/>
<keyword evidence="3" id="KW-1185">Reference proteome</keyword>
<organism evidence="2 3">
    <name type="scientific">Sinosporangium album</name>
    <dbReference type="NCBI Taxonomy" id="504805"/>
    <lineage>
        <taxon>Bacteria</taxon>
        <taxon>Bacillati</taxon>
        <taxon>Actinomycetota</taxon>
        <taxon>Actinomycetes</taxon>
        <taxon>Streptosporangiales</taxon>
        <taxon>Streptosporangiaceae</taxon>
        <taxon>Sinosporangium</taxon>
    </lineage>
</organism>
<accession>A0A1G7QM56</accession>
<dbReference type="Proteomes" id="UP000198923">
    <property type="component" value="Unassembled WGS sequence"/>
</dbReference>
<dbReference type="InterPro" id="IPR001387">
    <property type="entry name" value="Cro/C1-type_HTH"/>
</dbReference>
<dbReference type="InterPro" id="IPR010982">
    <property type="entry name" value="Lambda_DNA-bd_dom_sf"/>
</dbReference>
<dbReference type="SUPFAM" id="SSF47413">
    <property type="entry name" value="lambda repressor-like DNA-binding domains"/>
    <property type="match status" value="1"/>
</dbReference>
<sequence length="80" mass="8890">MLEEAEEIGRRVKRARLALGITQADLAASMNRTQGWVSKVERGRVELDSVALLNQLAAELHIHPNKLIDRPYSGSPAENQ</sequence>